<keyword evidence="3" id="KW-1185">Reference proteome</keyword>
<accession>A0A7Z1IL53</accession>
<dbReference type="EMBL" id="NEFY01000016">
    <property type="protein sequence ID" value="OZC35062.1"/>
    <property type="molecule type" value="Genomic_DNA"/>
</dbReference>
<organism evidence="2 3">
    <name type="scientific">Marinobacter vinifirmus</name>
    <dbReference type="NCBI Taxonomy" id="355591"/>
    <lineage>
        <taxon>Bacteria</taxon>
        <taxon>Pseudomonadati</taxon>
        <taxon>Pseudomonadota</taxon>
        <taxon>Gammaproteobacteria</taxon>
        <taxon>Pseudomonadales</taxon>
        <taxon>Marinobacteraceae</taxon>
        <taxon>Marinobacter</taxon>
    </lineage>
</organism>
<sequence length="280" mass="31377">MEMNEQAKIASILSSLAESKEADPAKFFTELVKGAEAALDAGRITERENQGQRPSGEEMVKSDFDFSKMSEAPHLAREQLEAVKKTAEMVESLEEAGYKKPEQGNWVSSMLDNHQRGYMQSDIFTEAAVGLVWMAAKLAEKIIEGPEKEQTQDRKGELVSEIKGELAKIGKAAEKQLAHSHIREANQGRDVVMSMMVTQARNVWRSGDHQKADQMIIQTHEKLANEAKKQHMHYEPSPKFQKIVSEAHAREKQREKSLGKAPQEALAHNTGKDRDRGMAL</sequence>
<evidence type="ECO:0000313" key="3">
    <source>
        <dbReference type="Proteomes" id="UP000216984"/>
    </source>
</evidence>
<feature type="compositionally biased region" description="Basic and acidic residues" evidence="1">
    <location>
        <begin position="270"/>
        <end position="280"/>
    </location>
</feature>
<dbReference type="RefSeq" id="WP_094625792.1">
    <property type="nucleotide sequence ID" value="NZ_NEFY01000016.1"/>
</dbReference>
<protein>
    <submittedName>
        <fullName evidence="2">Uncharacterized protein</fullName>
    </submittedName>
</protein>
<name>A0A7Z1IL53_9GAMM</name>
<feature type="compositionally biased region" description="Basic and acidic residues" evidence="1">
    <location>
        <begin position="245"/>
        <end position="258"/>
    </location>
</feature>
<comment type="caution">
    <text evidence="2">The sequence shown here is derived from an EMBL/GenBank/DDBJ whole genome shotgun (WGS) entry which is preliminary data.</text>
</comment>
<gene>
    <name evidence="2" type="ORF">B9Q17_07550</name>
</gene>
<dbReference type="Proteomes" id="UP000216984">
    <property type="component" value="Unassembled WGS sequence"/>
</dbReference>
<dbReference type="AlphaFoldDB" id="A0A7Z1IL53"/>
<feature type="region of interest" description="Disordered" evidence="1">
    <location>
        <begin position="233"/>
        <end position="280"/>
    </location>
</feature>
<evidence type="ECO:0000313" key="2">
    <source>
        <dbReference type="EMBL" id="OZC35062.1"/>
    </source>
</evidence>
<proteinExistence type="predicted"/>
<reference evidence="2 3" key="1">
    <citation type="submission" date="2017-06" db="EMBL/GenBank/DDBJ databases">
        <title>Draft genome sequence of the halophilic bacterium Marinobacter vinifirmus FB1.</title>
        <authorList>
            <person name="Stepanov V.G."/>
            <person name="Roberts D.J."/>
            <person name="Fox G.E."/>
        </authorList>
    </citation>
    <scope>NUCLEOTIDE SEQUENCE [LARGE SCALE GENOMIC DNA]</scope>
    <source>
        <strain evidence="2 3">FB1</strain>
    </source>
</reference>
<evidence type="ECO:0000256" key="1">
    <source>
        <dbReference type="SAM" id="MobiDB-lite"/>
    </source>
</evidence>